<keyword evidence="3" id="KW-0689">Ribosomal protein</keyword>
<dbReference type="Gene3D" id="3.55.40.20">
    <property type="entry name" value="Iron/manganese superoxide dismutase, C-terminal domain"/>
    <property type="match status" value="1"/>
</dbReference>
<evidence type="ECO:0000259" key="2">
    <source>
        <dbReference type="Pfam" id="PF02777"/>
    </source>
</evidence>
<comment type="function">
    <text evidence="1">Component of the mitochondrial ribosome (mitoribosome), a dedicated translation machinery responsible for the synthesis of mitochondrial genome-encoded proteins, including at least some of the essential transmembrane subunits of the mitochondrial respiratory chain. The mitoribosomes are attached to the mitochondrial inner membrane and translation products are cotranslationally integrated into the membrane.</text>
</comment>
<dbReference type="SUPFAM" id="SSF54719">
    <property type="entry name" value="Fe,Mn superoxide dismutase (SOD), C-terminal domain"/>
    <property type="match status" value="1"/>
</dbReference>
<evidence type="ECO:0000313" key="4">
    <source>
        <dbReference type="Proteomes" id="UP001303373"/>
    </source>
</evidence>
<dbReference type="GO" id="GO:0046872">
    <property type="term" value="F:metal ion binding"/>
    <property type="evidence" value="ECO:0007669"/>
    <property type="project" value="InterPro"/>
</dbReference>
<evidence type="ECO:0000313" key="3">
    <source>
        <dbReference type="EMBL" id="WPH03651.1"/>
    </source>
</evidence>
<proteinExistence type="predicted"/>
<dbReference type="EMBL" id="CP138590">
    <property type="protein sequence ID" value="WPH03651.1"/>
    <property type="molecule type" value="Genomic_DNA"/>
</dbReference>
<reference evidence="3 4" key="1">
    <citation type="submission" date="2023-11" db="EMBL/GenBank/DDBJ databases">
        <title>An acidophilic fungus is an integral part of prey digestion in a carnivorous sundew plant.</title>
        <authorList>
            <person name="Tsai I.J."/>
        </authorList>
    </citation>
    <scope>NUCLEOTIDE SEQUENCE [LARGE SCALE GENOMIC DNA]</scope>
    <source>
        <strain evidence="3">169a</strain>
    </source>
</reference>
<dbReference type="PANTHER" id="PTHR43595">
    <property type="entry name" value="37S RIBOSOMAL PROTEIN S26, MITOCHONDRIAL"/>
    <property type="match status" value="1"/>
</dbReference>
<name>A0AAQ3R6V6_9PEZI</name>
<keyword evidence="3" id="KW-0687">Ribonucleoprotein</keyword>
<dbReference type="Pfam" id="PF02777">
    <property type="entry name" value="Sod_Fe_C"/>
    <property type="match status" value="2"/>
</dbReference>
<dbReference type="SUPFAM" id="SSF46609">
    <property type="entry name" value="Fe,Mn superoxide dismutase (SOD), N-terminal domain"/>
    <property type="match status" value="1"/>
</dbReference>
<evidence type="ECO:0000256" key="1">
    <source>
        <dbReference type="ARBA" id="ARBA00037226"/>
    </source>
</evidence>
<protein>
    <submittedName>
        <fullName evidence="3">37S ribosomal protein S26A, mitochondrial</fullName>
    </submittedName>
</protein>
<dbReference type="GO" id="GO:0004784">
    <property type="term" value="F:superoxide dismutase activity"/>
    <property type="evidence" value="ECO:0007669"/>
    <property type="project" value="InterPro"/>
</dbReference>
<dbReference type="InterPro" id="IPR036314">
    <property type="entry name" value="SOD_C_sf"/>
</dbReference>
<dbReference type="InterPro" id="IPR036324">
    <property type="entry name" value="Mn/Fe_SOD_N_sf"/>
</dbReference>
<dbReference type="InterPro" id="IPR019832">
    <property type="entry name" value="Mn/Fe_SOD_C"/>
</dbReference>
<gene>
    <name evidence="3" type="ORF">R9X50_00653400</name>
</gene>
<dbReference type="AlphaFoldDB" id="A0AAQ3R6V6"/>
<dbReference type="PANTHER" id="PTHR43595:SF2">
    <property type="entry name" value="SMALL RIBOSOMAL SUBUNIT PROTEIN MS42"/>
    <property type="match status" value="1"/>
</dbReference>
<feature type="domain" description="Manganese/iron superoxide dismutase C-terminal" evidence="2">
    <location>
        <begin position="248"/>
        <end position="297"/>
    </location>
</feature>
<dbReference type="Gene3D" id="1.10.287.990">
    <property type="entry name" value="Fe,Mn superoxide dismutase (SOD) domain"/>
    <property type="match status" value="1"/>
</dbReference>
<dbReference type="GO" id="GO:0005840">
    <property type="term" value="C:ribosome"/>
    <property type="evidence" value="ECO:0007669"/>
    <property type="project" value="UniProtKB-KW"/>
</dbReference>
<dbReference type="GO" id="GO:0005737">
    <property type="term" value="C:cytoplasm"/>
    <property type="evidence" value="ECO:0007669"/>
    <property type="project" value="TreeGrafter"/>
</dbReference>
<sequence length="308" mass="34775">MITRRLARPLAAWTCPSCTRASLLPQQRLRQRMQQVRALSEVPKLSAHEEFSQEGIPGFMGADGYRIAWEQYQRMVVDKMNALVAGESFENNTPKELVLRFARDPMAANIFNNASMAFNNHFFFKSLSTDPVPLDKFPTLKEDLIKSFGSIDALRTTMLDTADSMFGPGFVWLVYCNKLDGPGATSGGQYRILNTYNAGTPFPEAGYRQQKLDMNNQNEASFKAYQSSSPVNNTGAFGQFSASGKADSKLPPGGTSLIPILCVNTWEHVYMRDWGVTGKRKYLSDWWDCIDWSAVERELPREFKLKFQ</sequence>
<accession>A0AAQ3R6V6</accession>
<feature type="domain" description="Manganese/iron superoxide dismutase C-terminal" evidence="2">
    <location>
        <begin position="139"/>
        <end position="178"/>
    </location>
</feature>
<dbReference type="Proteomes" id="UP001303373">
    <property type="component" value="Chromosome 11"/>
</dbReference>
<organism evidence="3 4">
    <name type="scientific">Acrodontium crateriforme</name>
    <dbReference type="NCBI Taxonomy" id="150365"/>
    <lineage>
        <taxon>Eukaryota</taxon>
        <taxon>Fungi</taxon>
        <taxon>Dikarya</taxon>
        <taxon>Ascomycota</taxon>
        <taxon>Pezizomycotina</taxon>
        <taxon>Dothideomycetes</taxon>
        <taxon>Dothideomycetidae</taxon>
        <taxon>Mycosphaerellales</taxon>
        <taxon>Teratosphaeriaceae</taxon>
        <taxon>Acrodontium</taxon>
    </lineage>
</organism>
<keyword evidence="4" id="KW-1185">Reference proteome</keyword>